<dbReference type="InterPro" id="IPR002104">
    <property type="entry name" value="Integrase_catalytic"/>
</dbReference>
<sequence>MLLKNPNGYGTVTKLSGNRRKPWVVKEGKSGKQKPIGYTTTREEGLIMLAKYNNDPWDIETDKITLQELYDLWLEKRAVKLGSSNQSSLKSAYKHCSKLGKVRYNQIKSYQMQDCIDECGKGYSTQGAIKNLWGHLDRFAMELDIISKQCSSLLTSDPIPETTKEIFTDEEVSRLWENQNLEWVDSVLFFLYTGFRISEMIALKTSNVDLKELTMTGGTKTAAGKNRIVPIHSKIQSIVQKHFEQSKSGYLFEYNGKKLNQSQYREFWADIMDKLQMEHTPHECRHTFRSRLDSAGANKVCIDRLMGHKSKGTGERVYTHKNIEELRLNIELITN</sequence>
<dbReference type="PROSITE" id="PS51898">
    <property type="entry name" value="TYR_RECOMBINASE"/>
    <property type="match status" value="1"/>
</dbReference>
<proteinExistence type="inferred from homology"/>
<dbReference type="EMBL" id="WKQN01000004">
    <property type="protein sequence ID" value="MSC62937.1"/>
    <property type="molecule type" value="Genomic_DNA"/>
</dbReference>
<evidence type="ECO:0000256" key="3">
    <source>
        <dbReference type="ARBA" id="ARBA00023125"/>
    </source>
</evidence>
<keyword evidence="3" id="KW-0238">DNA-binding</keyword>
<comment type="similarity">
    <text evidence="1">Belongs to the 'phage' integrase family.</text>
</comment>
<comment type="caution">
    <text evidence="7">The sequence shown here is derived from an EMBL/GenBank/DDBJ whole genome shotgun (WGS) entry which is preliminary data.</text>
</comment>
<dbReference type="OrthoDB" id="9801717at2"/>
<evidence type="ECO:0000259" key="5">
    <source>
        <dbReference type="PROSITE" id="PS51898"/>
    </source>
</evidence>
<dbReference type="GO" id="GO:0006310">
    <property type="term" value="P:DNA recombination"/>
    <property type="evidence" value="ECO:0007669"/>
    <property type="project" value="UniProtKB-KW"/>
</dbReference>
<dbReference type="Gene3D" id="1.10.150.130">
    <property type="match status" value="1"/>
</dbReference>
<evidence type="ECO:0000256" key="4">
    <source>
        <dbReference type="ARBA" id="ARBA00023172"/>
    </source>
</evidence>
<dbReference type="PANTHER" id="PTHR30629">
    <property type="entry name" value="PROPHAGE INTEGRASE"/>
    <property type="match status" value="1"/>
</dbReference>
<dbReference type="Proteomes" id="UP000220904">
    <property type="component" value="Unassembled WGS sequence"/>
</dbReference>
<dbReference type="InterPro" id="IPR011010">
    <property type="entry name" value="DNA_brk_join_enz"/>
</dbReference>
<dbReference type="InterPro" id="IPR013762">
    <property type="entry name" value="Integrase-like_cat_sf"/>
</dbReference>
<dbReference type="Proteomes" id="UP000461506">
    <property type="component" value="Unassembled WGS sequence"/>
</dbReference>
<organism evidence="7 8">
    <name type="scientific">Faecalibacterium prausnitzii</name>
    <dbReference type="NCBI Taxonomy" id="853"/>
    <lineage>
        <taxon>Bacteria</taxon>
        <taxon>Bacillati</taxon>
        <taxon>Bacillota</taxon>
        <taxon>Clostridia</taxon>
        <taxon>Eubacteriales</taxon>
        <taxon>Oscillospiraceae</taxon>
        <taxon>Faecalibacterium</taxon>
    </lineage>
</organism>
<dbReference type="CDD" id="cd00796">
    <property type="entry name" value="INT_Rci_Hp1_C"/>
    <property type="match status" value="1"/>
</dbReference>
<dbReference type="GO" id="GO:0003677">
    <property type="term" value="F:DNA binding"/>
    <property type="evidence" value="ECO:0007669"/>
    <property type="project" value="UniProtKB-KW"/>
</dbReference>
<reference evidence="6 9" key="2">
    <citation type="journal article" date="2019" name="Nat. Med.">
        <title>A library of human gut bacterial isolates paired with longitudinal multiomics data enables mechanistic microbiome research.</title>
        <authorList>
            <person name="Poyet M."/>
            <person name="Groussin M."/>
            <person name="Gibbons S.M."/>
            <person name="Avila-Pacheco J."/>
            <person name="Jiang X."/>
            <person name="Kearney S.M."/>
            <person name="Perrotta A.R."/>
            <person name="Berdy B."/>
            <person name="Zhao S."/>
            <person name="Lieberman T.D."/>
            <person name="Swanson P.K."/>
            <person name="Smith M."/>
            <person name="Roesemann S."/>
            <person name="Alexander J.E."/>
            <person name="Rich S.A."/>
            <person name="Livny J."/>
            <person name="Vlamakis H."/>
            <person name="Clish C."/>
            <person name="Bullock K."/>
            <person name="Deik A."/>
            <person name="Scott J."/>
            <person name="Pierce K.A."/>
            <person name="Xavier R.J."/>
            <person name="Alm E.J."/>
        </authorList>
    </citation>
    <scope>NUCLEOTIDE SEQUENCE [LARGE SCALE GENOMIC DNA]</scope>
    <source>
        <strain evidence="6 9">BIOML-A1</strain>
    </source>
</reference>
<dbReference type="GO" id="GO:0015074">
    <property type="term" value="P:DNA integration"/>
    <property type="evidence" value="ECO:0007669"/>
    <property type="project" value="UniProtKB-KW"/>
</dbReference>
<dbReference type="InterPro" id="IPR050808">
    <property type="entry name" value="Phage_Integrase"/>
</dbReference>
<dbReference type="PANTHER" id="PTHR30629:SF2">
    <property type="entry name" value="PROPHAGE INTEGRASE INTS-RELATED"/>
    <property type="match status" value="1"/>
</dbReference>
<evidence type="ECO:0000313" key="6">
    <source>
        <dbReference type="EMBL" id="MSC62937.1"/>
    </source>
</evidence>
<protein>
    <submittedName>
        <fullName evidence="6 7">Recombinase</fullName>
    </submittedName>
</protein>
<evidence type="ECO:0000256" key="1">
    <source>
        <dbReference type="ARBA" id="ARBA00008857"/>
    </source>
</evidence>
<gene>
    <name evidence="7" type="ORF">CHR60_05920</name>
    <name evidence="6" type="ORF">GKD95_06210</name>
</gene>
<evidence type="ECO:0000313" key="9">
    <source>
        <dbReference type="Proteomes" id="UP000461506"/>
    </source>
</evidence>
<keyword evidence="2" id="KW-0229">DNA integration</keyword>
<accession>A0A2A7B7G6</accession>
<feature type="domain" description="Tyr recombinase" evidence="5">
    <location>
        <begin position="162"/>
        <end position="331"/>
    </location>
</feature>
<evidence type="ECO:0000256" key="2">
    <source>
        <dbReference type="ARBA" id="ARBA00022908"/>
    </source>
</evidence>
<dbReference type="SUPFAM" id="SSF56349">
    <property type="entry name" value="DNA breaking-rejoining enzymes"/>
    <property type="match status" value="1"/>
</dbReference>
<dbReference type="EMBL" id="NOUV01000011">
    <property type="protein sequence ID" value="PDX87279.1"/>
    <property type="molecule type" value="Genomic_DNA"/>
</dbReference>
<name>A0A2A7B7G6_9FIRM</name>
<reference evidence="7 8" key="1">
    <citation type="journal article" date="2017" name="Front. Microbiol.">
        <title>New Insights into the Diversity of the Genus Faecalibacterium.</title>
        <authorList>
            <person name="Benevides L."/>
            <person name="Burman S."/>
            <person name="Martin R."/>
            <person name="Robert V."/>
            <person name="Thomas M."/>
            <person name="Miquel S."/>
            <person name="Chain F."/>
            <person name="Sokol H."/>
            <person name="Bermudez-Humaran L.G."/>
            <person name="Morrison M."/>
            <person name="Langella P."/>
            <person name="Azevedo V.A."/>
            <person name="Chatel J.M."/>
            <person name="Soares S."/>
        </authorList>
    </citation>
    <scope>NUCLEOTIDE SEQUENCE [LARGE SCALE GENOMIC DNA]</scope>
    <source>
        <strain evidence="7 8">AHMP21</strain>
    </source>
</reference>
<dbReference type="Gene3D" id="1.10.443.10">
    <property type="entry name" value="Intergrase catalytic core"/>
    <property type="match status" value="1"/>
</dbReference>
<dbReference type="InterPro" id="IPR010998">
    <property type="entry name" value="Integrase_recombinase_N"/>
</dbReference>
<evidence type="ECO:0000313" key="7">
    <source>
        <dbReference type="EMBL" id="PDX87279.1"/>
    </source>
</evidence>
<dbReference type="AlphaFoldDB" id="A0A2A7B7G6"/>
<evidence type="ECO:0000313" key="8">
    <source>
        <dbReference type="Proteomes" id="UP000220904"/>
    </source>
</evidence>
<dbReference type="Pfam" id="PF00589">
    <property type="entry name" value="Phage_integrase"/>
    <property type="match status" value="1"/>
</dbReference>
<keyword evidence="4" id="KW-0233">DNA recombination</keyword>